<organism evidence="2 3">
    <name type="scientific">Teladorsagia circumcincta</name>
    <name type="common">Brown stomach worm</name>
    <name type="synonym">Ostertagia circumcincta</name>
    <dbReference type="NCBI Taxonomy" id="45464"/>
    <lineage>
        <taxon>Eukaryota</taxon>
        <taxon>Metazoa</taxon>
        <taxon>Ecdysozoa</taxon>
        <taxon>Nematoda</taxon>
        <taxon>Chromadorea</taxon>
        <taxon>Rhabditida</taxon>
        <taxon>Rhabditina</taxon>
        <taxon>Rhabditomorpha</taxon>
        <taxon>Strongyloidea</taxon>
        <taxon>Trichostrongylidae</taxon>
        <taxon>Teladorsagia</taxon>
    </lineage>
</organism>
<gene>
    <name evidence="2" type="ORF">TELCIR_23235</name>
</gene>
<keyword evidence="3" id="KW-1185">Reference proteome</keyword>
<evidence type="ECO:0000256" key="1">
    <source>
        <dbReference type="SAM" id="MobiDB-lite"/>
    </source>
</evidence>
<evidence type="ECO:0000313" key="3">
    <source>
        <dbReference type="Proteomes" id="UP000230423"/>
    </source>
</evidence>
<reference evidence="2 3" key="1">
    <citation type="submission" date="2015-09" db="EMBL/GenBank/DDBJ databases">
        <title>Draft genome of the parasitic nematode Teladorsagia circumcincta isolate WARC Sus (inbred).</title>
        <authorList>
            <person name="Mitreva M."/>
        </authorList>
    </citation>
    <scope>NUCLEOTIDE SEQUENCE [LARGE SCALE GENOMIC DNA]</scope>
    <source>
        <strain evidence="2 3">S</strain>
    </source>
</reference>
<feature type="compositionally biased region" description="Polar residues" evidence="1">
    <location>
        <begin position="47"/>
        <end position="58"/>
    </location>
</feature>
<proteinExistence type="predicted"/>
<dbReference type="AlphaFoldDB" id="A0A2G9TBN6"/>
<dbReference type="Proteomes" id="UP000230423">
    <property type="component" value="Unassembled WGS sequence"/>
</dbReference>
<feature type="compositionally biased region" description="Basic and acidic residues" evidence="1">
    <location>
        <begin position="146"/>
        <end position="163"/>
    </location>
</feature>
<protein>
    <submittedName>
        <fullName evidence="2">Uncharacterized protein</fullName>
    </submittedName>
</protein>
<sequence length="224" mass="23740">MPGNVNPKGPIPPESTPRRKAAGKQDVDTRPDVAKKPELGVRRKPSRSTTQSNVTNKPEPSVQRKKDVAATTLPLDNKATTSPAASKPPAVAQLPAAAQSPATGQQPDAVQSPAPGSVPTTPTQGAKAEFDIDTTSPAVTPRKSKSLKDKKPTPPRIQLEKETKEQILAAIEEAPGDDDNSSLISLQPSQSEVNIDVQKKVVSGSGIFISSYNRYISLSNIRLD</sequence>
<name>A0A2G9TBN6_TELCI</name>
<dbReference type="EMBL" id="KZ386493">
    <property type="protein sequence ID" value="PIO55379.1"/>
    <property type="molecule type" value="Genomic_DNA"/>
</dbReference>
<feature type="region of interest" description="Disordered" evidence="1">
    <location>
        <begin position="1"/>
        <end position="163"/>
    </location>
</feature>
<feature type="compositionally biased region" description="Low complexity" evidence="1">
    <location>
        <begin position="78"/>
        <end position="102"/>
    </location>
</feature>
<evidence type="ECO:0000313" key="2">
    <source>
        <dbReference type="EMBL" id="PIO55379.1"/>
    </source>
</evidence>
<feature type="compositionally biased region" description="Basic and acidic residues" evidence="1">
    <location>
        <begin position="23"/>
        <end position="41"/>
    </location>
</feature>
<accession>A0A2G9TBN6</accession>